<keyword evidence="7" id="KW-1185">Reference proteome</keyword>
<feature type="domain" description="SIS" evidence="5">
    <location>
        <begin position="125"/>
        <end position="265"/>
    </location>
</feature>
<dbReference type="GO" id="GO:0003700">
    <property type="term" value="F:DNA-binding transcription factor activity"/>
    <property type="evidence" value="ECO:0007669"/>
    <property type="project" value="InterPro"/>
</dbReference>
<dbReference type="Proteomes" id="UP000184080">
    <property type="component" value="Unassembled WGS sequence"/>
</dbReference>
<dbReference type="PROSITE" id="PS51071">
    <property type="entry name" value="HTH_RPIR"/>
    <property type="match status" value="1"/>
</dbReference>
<proteinExistence type="predicted"/>
<evidence type="ECO:0000313" key="7">
    <source>
        <dbReference type="Proteomes" id="UP000184080"/>
    </source>
</evidence>
<dbReference type="Pfam" id="PF01418">
    <property type="entry name" value="HTH_6"/>
    <property type="match status" value="1"/>
</dbReference>
<dbReference type="RefSeq" id="WP_073006262.1">
    <property type="nucleotide sequence ID" value="NZ_FQZO01000003.1"/>
</dbReference>
<dbReference type="Pfam" id="PF01380">
    <property type="entry name" value="SIS"/>
    <property type="match status" value="1"/>
</dbReference>
<name>A0A1M6GFY8_9CLOT</name>
<sequence>MISVITKLQDYSPKASETEKGIIEYILKNPESTEKCSIQQLSEKTFSSPSTIVRLCKKIGFDGYKHLIHSLVYELAIRRSTDEERVKNINKEDSLESIIEKVTLKSISSLEKTKKLIDIKVLEECVGLLDKSKNICLFGVGASLLVAKDAHLKFLRINKSCSIIDDFHGQLIQAKNMSINDVAIIISYSGFTEEMIKCTKIVKAIGAPIIAITRSEESPIAKMANYKLLVAATELLFREGAISSRIAQLNIIDILYTAFVNRHYDSNIKQFNRTHIQKPNLSTK</sequence>
<gene>
    <name evidence="6" type="ORF">SAMN05444401_2103</name>
</gene>
<keyword evidence="2" id="KW-0238">DNA-binding</keyword>
<organism evidence="6 7">
    <name type="scientific">Clostridium amylolyticum</name>
    <dbReference type="NCBI Taxonomy" id="1121298"/>
    <lineage>
        <taxon>Bacteria</taxon>
        <taxon>Bacillati</taxon>
        <taxon>Bacillota</taxon>
        <taxon>Clostridia</taxon>
        <taxon>Eubacteriales</taxon>
        <taxon>Clostridiaceae</taxon>
        <taxon>Clostridium</taxon>
    </lineage>
</organism>
<evidence type="ECO:0000256" key="1">
    <source>
        <dbReference type="ARBA" id="ARBA00023015"/>
    </source>
</evidence>
<evidence type="ECO:0000259" key="4">
    <source>
        <dbReference type="PROSITE" id="PS51071"/>
    </source>
</evidence>
<dbReference type="EMBL" id="FQZO01000003">
    <property type="protein sequence ID" value="SHJ08828.1"/>
    <property type="molecule type" value="Genomic_DNA"/>
</dbReference>
<dbReference type="CDD" id="cd05013">
    <property type="entry name" value="SIS_RpiR"/>
    <property type="match status" value="1"/>
</dbReference>
<dbReference type="InterPro" id="IPR001347">
    <property type="entry name" value="SIS_dom"/>
</dbReference>
<dbReference type="PANTHER" id="PTHR30514:SF1">
    <property type="entry name" value="HTH-TYPE TRANSCRIPTIONAL REGULATOR HEXR-RELATED"/>
    <property type="match status" value="1"/>
</dbReference>
<dbReference type="STRING" id="1121298.SAMN05444401_2103"/>
<dbReference type="PROSITE" id="PS51464">
    <property type="entry name" value="SIS"/>
    <property type="match status" value="1"/>
</dbReference>
<dbReference type="OrthoDB" id="3684496at2"/>
<accession>A0A1M6GFY8</accession>
<dbReference type="Gene3D" id="1.10.10.10">
    <property type="entry name" value="Winged helix-like DNA-binding domain superfamily/Winged helix DNA-binding domain"/>
    <property type="match status" value="1"/>
</dbReference>
<evidence type="ECO:0000259" key="5">
    <source>
        <dbReference type="PROSITE" id="PS51464"/>
    </source>
</evidence>
<evidence type="ECO:0000313" key="6">
    <source>
        <dbReference type="EMBL" id="SHJ08828.1"/>
    </source>
</evidence>
<reference evidence="6 7" key="1">
    <citation type="submission" date="2016-11" db="EMBL/GenBank/DDBJ databases">
        <authorList>
            <person name="Jaros S."/>
            <person name="Januszkiewicz K."/>
            <person name="Wedrychowicz H."/>
        </authorList>
    </citation>
    <scope>NUCLEOTIDE SEQUENCE [LARGE SCALE GENOMIC DNA]</scope>
    <source>
        <strain evidence="6 7">DSM 21864</strain>
    </source>
</reference>
<dbReference type="InterPro" id="IPR009057">
    <property type="entry name" value="Homeodomain-like_sf"/>
</dbReference>
<dbReference type="SUPFAM" id="SSF46689">
    <property type="entry name" value="Homeodomain-like"/>
    <property type="match status" value="1"/>
</dbReference>
<dbReference type="Gene3D" id="3.40.50.10490">
    <property type="entry name" value="Glucose-6-phosphate isomerase like protein, domain 1"/>
    <property type="match status" value="1"/>
</dbReference>
<dbReference type="SUPFAM" id="SSF53697">
    <property type="entry name" value="SIS domain"/>
    <property type="match status" value="1"/>
</dbReference>
<dbReference type="PANTHER" id="PTHR30514">
    <property type="entry name" value="GLUCOKINASE"/>
    <property type="match status" value="1"/>
</dbReference>
<dbReference type="GO" id="GO:0003677">
    <property type="term" value="F:DNA binding"/>
    <property type="evidence" value="ECO:0007669"/>
    <property type="project" value="UniProtKB-KW"/>
</dbReference>
<keyword evidence="3" id="KW-0804">Transcription</keyword>
<dbReference type="AlphaFoldDB" id="A0A1M6GFY8"/>
<evidence type="ECO:0000256" key="2">
    <source>
        <dbReference type="ARBA" id="ARBA00023125"/>
    </source>
</evidence>
<dbReference type="GO" id="GO:0097367">
    <property type="term" value="F:carbohydrate derivative binding"/>
    <property type="evidence" value="ECO:0007669"/>
    <property type="project" value="InterPro"/>
</dbReference>
<dbReference type="InterPro" id="IPR000281">
    <property type="entry name" value="HTH_RpiR"/>
</dbReference>
<dbReference type="InterPro" id="IPR046348">
    <property type="entry name" value="SIS_dom_sf"/>
</dbReference>
<dbReference type="InterPro" id="IPR036388">
    <property type="entry name" value="WH-like_DNA-bd_sf"/>
</dbReference>
<dbReference type="InterPro" id="IPR047640">
    <property type="entry name" value="RpiR-like"/>
</dbReference>
<dbReference type="GO" id="GO:1901135">
    <property type="term" value="P:carbohydrate derivative metabolic process"/>
    <property type="evidence" value="ECO:0007669"/>
    <property type="project" value="InterPro"/>
</dbReference>
<feature type="domain" description="HTH rpiR-type" evidence="4">
    <location>
        <begin position="2"/>
        <end position="78"/>
    </location>
</feature>
<evidence type="ECO:0000256" key="3">
    <source>
        <dbReference type="ARBA" id="ARBA00023163"/>
    </source>
</evidence>
<protein>
    <submittedName>
        <fullName evidence="6">Transcriptional regulator, RpiR family</fullName>
    </submittedName>
</protein>
<keyword evidence="1" id="KW-0805">Transcription regulation</keyword>
<dbReference type="InterPro" id="IPR035472">
    <property type="entry name" value="RpiR-like_SIS"/>
</dbReference>